<evidence type="ECO:0000313" key="4">
    <source>
        <dbReference type="Proteomes" id="UP000035170"/>
    </source>
</evidence>
<feature type="chain" id="PRO_5005200489" evidence="2">
    <location>
        <begin position="29"/>
        <end position="325"/>
    </location>
</feature>
<dbReference type="InterPro" id="IPR042100">
    <property type="entry name" value="Bug_dom1"/>
</dbReference>
<keyword evidence="3" id="KW-0675">Receptor</keyword>
<accession>A0A0H2M7M0</accession>
<dbReference type="PIRSF" id="PIRSF017082">
    <property type="entry name" value="YflP"/>
    <property type="match status" value="1"/>
</dbReference>
<comment type="caution">
    <text evidence="3">The sequence shown here is derived from an EMBL/GenBank/DDBJ whole genome shotgun (WGS) entry which is preliminary data.</text>
</comment>
<reference evidence="3 4" key="1">
    <citation type="submission" date="2015-03" db="EMBL/GenBank/DDBJ databases">
        <title>Genome sequence of Variovorax paradoxus TBEA6.</title>
        <authorList>
            <person name="Poehlein A."/>
            <person name="Schuldes J."/>
            <person name="Wuebbeler J.H."/>
            <person name="Hiessl S."/>
            <person name="Steinbuechel A."/>
            <person name="Daniel R."/>
        </authorList>
    </citation>
    <scope>NUCLEOTIDE SEQUENCE [LARGE SCALE GENOMIC DNA]</scope>
    <source>
        <strain evidence="3 4">TBEA6</strain>
    </source>
</reference>
<evidence type="ECO:0000313" key="3">
    <source>
        <dbReference type="EMBL" id="KLN58444.1"/>
    </source>
</evidence>
<keyword evidence="2" id="KW-0732">Signal</keyword>
<organism evidence="3 4">
    <name type="scientific">Variovorax paradoxus</name>
    <dbReference type="NCBI Taxonomy" id="34073"/>
    <lineage>
        <taxon>Bacteria</taxon>
        <taxon>Pseudomonadati</taxon>
        <taxon>Pseudomonadota</taxon>
        <taxon>Betaproteobacteria</taxon>
        <taxon>Burkholderiales</taxon>
        <taxon>Comamonadaceae</taxon>
        <taxon>Variovorax</taxon>
    </lineage>
</organism>
<dbReference type="PATRIC" id="fig|34073.19.peg.563"/>
<evidence type="ECO:0000256" key="2">
    <source>
        <dbReference type="SAM" id="SignalP"/>
    </source>
</evidence>
<dbReference type="AlphaFoldDB" id="A0A0H2M7M0"/>
<name>A0A0H2M7M0_VARPD</name>
<gene>
    <name evidence="3" type="primary">tctC1</name>
    <name evidence="3" type="ORF">VPARA_05590</name>
</gene>
<dbReference type="EMBL" id="JZWI01000003">
    <property type="protein sequence ID" value="KLN58444.1"/>
    <property type="molecule type" value="Genomic_DNA"/>
</dbReference>
<protein>
    <submittedName>
        <fullName evidence="3">BUG-like extracytoplasmic solute receptor protein</fullName>
    </submittedName>
</protein>
<comment type="similarity">
    <text evidence="1">Belongs to the UPF0065 (bug) family.</text>
</comment>
<dbReference type="SUPFAM" id="SSF53850">
    <property type="entry name" value="Periplasmic binding protein-like II"/>
    <property type="match status" value="1"/>
</dbReference>
<dbReference type="CDD" id="cd07012">
    <property type="entry name" value="PBP2_Bug_TTT"/>
    <property type="match status" value="1"/>
</dbReference>
<dbReference type="PANTHER" id="PTHR42928">
    <property type="entry name" value="TRICARBOXYLATE-BINDING PROTEIN"/>
    <property type="match status" value="1"/>
</dbReference>
<evidence type="ECO:0000256" key="1">
    <source>
        <dbReference type="ARBA" id="ARBA00006987"/>
    </source>
</evidence>
<dbReference type="PANTHER" id="PTHR42928:SF5">
    <property type="entry name" value="BLR1237 PROTEIN"/>
    <property type="match status" value="1"/>
</dbReference>
<dbReference type="InterPro" id="IPR005064">
    <property type="entry name" value="BUG"/>
</dbReference>
<dbReference type="Pfam" id="PF03401">
    <property type="entry name" value="TctC"/>
    <property type="match status" value="1"/>
</dbReference>
<keyword evidence="4" id="KW-1185">Reference proteome</keyword>
<sequence>MNSFASCFRALCLWVTAVFVALPGLALAQSDWPSKPITLVVPYPPGGAGDQMGRMFARHLSETVKQPVIVDNRPGAGTIIGSQMVAKAKPDGYTFLLGGASNVINHFLYSKMPYGRNDLLPVAQLINRTNFLVVNPNSKFKSLADVLAQAKAQPRSVSCANYGLGTNGHLACAAFAKAVGVEFVDVPYRGGMAAIQDTLAGQVDMAMVVEALPFIQEKRLVGLAVSTAERNPYAPSIPALSETVPGFDVTPWQGIFAPAGTPADIVDRVAADIQKMLQEESSKQQFKAMGVIPVLRPSQKDFAHYVDNEFVRWEKMLKPLNIRMD</sequence>
<dbReference type="RefSeq" id="WP_080966455.1">
    <property type="nucleotide sequence ID" value="NZ_JZWI01000003.1"/>
</dbReference>
<dbReference type="Gene3D" id="3.40.190.150">
    <property type="entry name" value="Bordetella uptake gene, domain 1"/>
    <property type="match status" value="1"/>
</dbReference>
<feature type="signal peptide" evidence="2">
    <location>
        <begin position="1"/>
        <end position="28"/>
    </location>
</feature>
<proteinExistence type="inferred from homology"/>
<dbReference type="Gene3D" id="3.40.190.10">
    <property type="entry name" value="Periplasmic binding protein-like II"/>
    <property type="match status" value="1"/>
</dbReference>
<dbReference type="Proteomes" id="UP000035170">
    <property type="component" value="Unassembled WGS sequence"/>
</dbReference>